<feature type="region of interest" description="Disordered" evidence="1">
    <location>
        <begin position="146"/>
        <end position="196"/>
    </location>
</feature>
<evidence type="ECO:0000313" key="2">
    <source>
        <dbReference type="EMBL" id="OWP02515.1"/>
    </source>
</evidence>
<name>A0A218Z5J2_9HELO</name>
<keyword evidence="3" id="KW-1185">Reference proteome</keyword>
<feature type="region of interest" description="Disordered" evidence="1">
    <location>
        <begin position="453"/>
        <end position="475"/>
    </location>
</feature>
<protein>
    <submittedName>
        <fullName evidence="2">Uncharacterized protein</fullName>
    </submittedName>
</protein>
<organism evidence="2 3">
    <name type="scientific">Diplocarpon coronariae</name>
    <dbReference type="NCBI Taxonomy" id="2795749"/>
    <lineage>
        <taxon>Eukaryota</taxon>
        <taxon>Fungi</taxon>
        <taxon>Dikarya</taxon>
        <taxon>Ascomycota</taxon>
        <taxon>Pezizomycotina</taxon>
        <taxon>Leotiomycetes</taxon>
        <taxon>Helotiales</taxon>
        <taxon>Drepanopezizaceae</taxon>
        <taxon>Diplocarpon</taxon>
    </lineage>
</organism>
<dbReference type="PROSITE" id="PS51257">
    <property type="entry name" value="PROKAR_LIPOPROTEIN"/>
    <property type="match status" value="1"/>
</dbReference>
<evidence type="ECO:0000256" key="1">
    <source>
        <dbReference type="SAM" id="MobiDB-lite"/>
    </source>
</evidence>
<comment type="caution">
    <text evidence="2">The sequence shown here is derived from an EMBL/GenBank/DDBJ whole genome shotgun (WGS) entry which is preliminary data.</text>
</comment>
<reference evidence="2 3" key="1">
    <citation type="submission" date="2017-04" db="EMBL/GenBank/DDBJ databases">
        <title>Draft genome sequence of Marssonina coronaria NL1: causal agent of apple blotch.</title>
        <authorList>
            <person name="Cheng Q."/>
        </authorList>
    </citation>
    <scope>NUCLEOTIDE SEQUENCE [LARGE SCALE GENOMIC DNA]</scope>
    <source>
        <strain evidence="2 3">NL1</strain>
    </source>
</reference>
<feature type="compositionally biased region" description="Basic and acidic residues" evidence="1">
    <location>
        <begin position="170"/>
        <end position="188"/>
    </location>
</feature>
<dbReference type="EMBL" id="MZNU01000228">
    <property type="protein sequence ID" value="OWP02515.1"/>
    <property type="molecule type" value="Genomic_DNA"/>
</dbReference>
<evidence type="ECO:0000313" key="3">
    <source>
        <dbReference type="Proteomes" id="UP000242519"/>
    </source>
</evidence>
<accession>A0A218Z5J2</accession>
<dbReference type="Proteomes" id="UP000242519">
    <property type="component" value="Unassembled WGS sequence"/>
</dbReference>
<sequence>MTRRGSPGRGTGDSAAHGTCWCAWPGLPFFFACGSDYGARSARLARAGSGYKKASLPADDTRYQPSGSPSHIPLLPDPFTLLSGGPARRARDPFTRGRGARPPPNLSRRDSLGARPAAVLHHHFARVARGNPLLLLAIRPDPRRRRIPPSRVLAATRTPDEGPSLPRPSPSRDREPSVEPAERQEDGHPQLLPPLLQPPEVRVDAHPVALLHVPLGPALVHLRVQVLQAEDLPAVYEQGLKGGMCAAPMGSRAEDLEGPGHRQASVATDLSLPRLPLPRLPLPRLPPPRTFPSAVAAATAGRHEESTRPGGVGVGAELDLRLHTSGIANPGTPRGGEEWRNGGGAAARRTATVSPRVPQSPLVPTSTAIPNDVRGPASSPTTEPRKLNSPCEPPRVPDSRARILRIGIGIGICICTCVRVCICTSPDATRMVSTEARGAAPCTCPTLLPSPPAGRVVAEDPSPSPSPPPPPPRPPSRWGSTYLTWILLLVLPFTAFDPRHHPLLSRALPSSPKPAIMQRGGHERDMSRARCSGRGGAHVARESPASPFMAGWRSRDARVQRGGECSGSLGTMESFRESTFPGPWW</sequence>
<proteinExistence type="predicted"/>
<feature type="region of interest" description="Disordered" evidence="1">
    <location>
        <begin position="510"/>
        <end position="543"/>
    </location>
</feature>
<dbReference type="InParanoid" id="A0A218Z5J2"/>
<feature type="region of interest" description="Disordered" evidence="1">
    <location>
        <begin position="48"/>
        <end position="111"/>
    </location>
</feature>
<feature type="compositionally biased region" description="Pro residues" evidence="1">
    <location>
        <begin position="462"/>
        <end position="475"/>
    </location>
</feature>
<gene>
    <name evidence="2" type="ORF">B2J93_2723</name>
</gene>
<feature type="region of interest" description="Disordered" evidence="1">
    <location>
        <begin position="325"/>
        <end position="396"/>
    </location>
</feature>
<dbReference type="AlphaFoldDB" id="A0A218Z5J2"/>